<gene>
    <name evidence="2" type="ORF">SLINC_2867</name>
</gene>
<keyword evidence="3" id="KW-1185">Reference proteome</keyword>
<name>A0A1B1M8Y7_STRLN</name>
<dbReference type="InterPro" id="IPR041581">
    <property type="entry name" value="Glyoxalase_6"/>
</dbReference>
<dbReference type="STRING" id="1915.SLINC_2867"/>
<dbReference type="AlphaFoldDB" id="A0A1B1M8Y7"/>
<reference evidence="2 3" key="1">
    <citation type="submission" date="2016-07" db="EMBL/GenBank/DDBJ databases">
        <title>Enhancement of antibiotic productionsby engineered nitrateutilization in actinobacteria.</title>
        <authorList>
            <person name="Meng S.C."/>
        </authorList>
    </citation>
    <scope>NUCLEOTIDE SEQUENCE [LARGE SCALE GENOMIC DNA]</scope>
    <source>
        <strain evidence="2 3">NRRL 2936</strain>
    </source>
</reference>
<accession>A0A1B1M8Y7</accession>
<dbReference type="EMBL" id="CP016438">
    <property type="protein sequence ID" value="ANS65091.1"/>
    <property type="molecule type" value="Genomic_DNA"/>
</dbReference>
<feature type="domain" description="Glyoxalase-like" evidence="1">
    <location>
        <begin position="26"/>
        <end position="137"/>
    </location>
</feature>
<dbReference type="PATRIC" id="fig|1915.4.peg.3162"/>
<dbReference type="Pfam" id="PF18029">
    <property type="entry name" value="Glyoxalase_6"/>
    <property type="match status" value="1"/>
</dbReference>
<evidence type="ECO:0000313" key="3">
    <source>
        <dbReference type="Proteomes" id="UP000092598"/>
    </source>
</evidence>
<protein>
    <recommendedName>
        <fullName evidence="1">Glyoxalase-like domain-containing protein</fullName>
    </recommendedName>
</protein>
<dbReference type="InterPro" id="IPR029068">
    <property type="entry name" value="Glyas_Bleomycin-R_OHBP_Dase"/>
</dbReference>
<dbReference type="KEGG" id="sls:SLINC_2867"/>
<sequence>MGFVMLRAHDPHDQLRERPLNPTIRHITFDCAGEPYDLARFWSALLGRPISDEDEPGDAEVLIEAPDAGPGLLFVRVGEGKTVKNRVHFDLRPDDRTRAQEVERALELGARQLADRTLPDGRGWVVMADPEGNEFCVERGRLG</sequence>
<dbReference type="PANTHER" id="PTHR35908">
    <property type="entry name" value="HYPOTHETICAL FUSION PROTEIN"/>
    <property type="match status" value="1"/>
</dbReference>
<dbReference type="Proteomes" id="UP000092598">
    <property type="component" value="Chromosome"/>
</dbReference>
<dbReference type="PANTHER" id="PTHR35908:SF1">
    <property type="entry name" value="CONSERVED PROTEIN"/>
    <property type="match status" value="1"/>
</dbReference>
<evidence type="ECO:0000313" key="2">
    <source>
        <dbReference type="EMBL" id="ANS65091.1"/>
    </source>
</evidence>
<organism evidence="2 3">
    <name type="scientific">Streptomyces lincolnensis</name>
    <dbReference type="NCBI Taxonomy" id="1915"/>
    <lineage>
        <taxon>Bacteria</taxon>
        <taxon>Bacillati</taxon>
        <taxon>Actinomycetota</taxon>
        <taxon>Actinomycetes</taxon>
        <taxon>Kitasatosporales</taxon>
        <taxon>Streptomycetaceae</taxon>
        <taxon>Streptomyces</taxon>
    </lineage>
</organism>
<proteinExistence type="predicted"/>
<dbReference type="Gene3D" id="3.10.180.10">
    <property type="entry name" value="2,3-Dihydroxybiphenyl 1,2-Dioxygenase, domain 1"/>
    <property type="match status" value="1"/>
</dbReference>
<dbReference type="SUPFAM" id="SSF54593">
    <property type="entry name" value="Glyoxalase/Bleomycin resistance protein/Dihydroxybiphenyl dioxygenase"/>
    <property type="match status" value="1"/>
</dbReference>
<evidence type="ECO:0000259" key="1">
    <source>
        <dbReference type="Pfam" id="PF18029"/>
    </source>
</evidence>